<evidence type="ECO:0000313" key="2">
    <source>
        <dbReference type="Proteomes" id="UP000663124"/>
    </source>
</evidence>
<evidence type="ECO:0008006" key="3">
    <source>
        <dbReference type="Google" id="ProtNLM"/>
    </source>
</evidence>
<accession>A0AAQ0B084</accession>
<gene>
    <name evidence="1" type="ORF">Lepto782_19535</name>
</gene>
<proteinExistence type="predicted"/>
<protein>
    <recommendedName>
        <fullName evidence="3">SLEI domain protein, PF07620 family</fullName>
    </recommendedName>
</protein>
<dbReference type="EMBL" id="CP043884">
    <property type="protein sequence ID" value="QOI44213.1"/>
    <property type="molecule type" value="Genomic_DNA"/>
</dbReference>
<dbReference type="Proteomes" id="UP000663124">
    <property type="component" value="Chromosome 1"/>
</dbReference>
<sequence length="61" mass="7559">MSFSITLSEFVSKPQKILHDNSLEIFKHSFFVIQVREFLHLFFIRNQFIKKSLRFYLRHLR</sequence>
<organism evidence="1 2">
    <name type="scientific">Leptospira interrogans serovar Canicola</name>
    <dbReference type="NCBI Taxonomy" id="211880"/>
    <lineage>
        <taxon>Bacteria</taxon>
        <taxon>Pseudomonadati</taxon>
        <taxon>Spirochaetota</taxon>
        <taxon>Spirochaetia</taxon>
        <taxon>Leptospirales</taxon>
        <taxon>Leptospiraceae</taxon>
        <taxon>Leptospira</taxon>
    </lineage>
</organism>
<evidence type="ECO:0000313" key="1">
    <source>
        <dbReference type="EMBL" id="QOI44213.1"/>
    </source>
</evidence>
<reference evidence="1" key="1">
    <citation type="submission" date="2019-09" db="EMBL/GenBank/DDBJ databases">
        <title>Comparative Genomics of Leptospira interrogans Reveals Genome Plasticity - A Common Adaptive Strategy for Survival in Various Hosts.</title>
        <authorList>
            <person name="Ramli S.R."/>
            <person name="Bunk B."/>
            <person name="Goris M."/>
            <person name="Bhuju S."/>
            <person name="Jarek M."/>
            <person name="Sproer C."/>
            <person name="Mustakim S."/>
            <person name="Strommenger B."/>
            <person name="Pessler F."/>
        </authorList>
    </citation>
    <scope>NUCLEOTIDE SEQUENCE</scope>
    <source>
        <strain evidence="1">782</strain>
    </source>
</reference>
<name>A0AAQ0B084_LEPIR</name>
<dbReference type="AlphaFoldDB" id="A0AAQ0B084"/>